<dbReference type="eggNOG" id="COG1674">
    <property type="taxonomic scope" value="Bacteria"/>
</dbReference>
<dbReference type="PANTHER" id="PTHR22683">
    <property type="entry name" value="SPORULATION PROTEIN RELATED"/>
    <property type="match status" value="1"/>
</dbReference>
<evidence type="ECO:0000256" key="1">
    <source>
        <dbReference type="ARBA" id="ARBA00022741"/>
    </source>
</evidence>
<gene>
    <name evidence="5" type="ordered locus">Desru_0709</name>
</gene>
<dbReference type="SUPFAM" id="SSF52540">
    <property type="entry name" value="P-loop containing nucleoside triphosphate hydrolases"/>
    <property type="match status" value="1"/>
</dbReference>
<dbReference type="KEGG" id="dru:Desru_0709"/>
<keyword evidence="5" id="KW-0131">Cell cycle</keyword>
<dbReference type="EMBL" id="CP002780">
    <property type="protein sequence ID" value="AEG58993.1"/>
    <property type="molecule type" value="Genomic_DNA"/>
</dbReference>
<dbReference type="InterPro" id="IPR050206">
    <property type="entry name" value="FtsK/SpoIIIE/SftA"/>
</dbReference>
<dbReference type="InterPro" id="IPR027417">
    <property type="entry name" value="P-loop_NTPase"/>
</dbReference>
<dbReference type="GO" id="GO:0051301">
    <property type="term" value="P:cell division"/>
    <property type="evidence" value="ECO:0007669"/>
    <property type="project" value="UniProtKB-KW"/>
</dbReference>
<dbReference type="InterPro" id="IPR002543">
    <property type="entry name" value="FtsK_dom"/>
</dbReference>
<accession>F6DTX5</accession>
<dbReference type="Pfam" id="PF01580">
    <property type="entry name" value="FtsK_SpoIIIE"/>
    <property type="match status" value="1"/>
</dbReference>
<dbReference type="GO" id="GO:0005524">
    <property type="term" value="F:ATP binding"/>
    <property type="evidence" value="ECO:0007669"/>
    <property type="project" value="UniProtKB-UniRule"/>
</dbReference>
<dbReference type="PROSITE" id="PS50901">
    <property type="entry name" value="FTSK"/>
    <property type="match status" value="1"/>
</dbReference>
<organism evidence="5 6">
    <name type="scientific">Desulforamulus ruminis (strain ATCC 23193 / DSM 2154 / NCIMB 8452 / DL)</name>
    <name type="common">Desulfotomaculum ruminis</name>
    <dbReference type="NCBI Taxonomy" id="696281"/>
    <lineage>
        <taxon>Bacteria</taxon>
        <taxon>Bacillati</taxon>
        <taxon>Bacillota</taxon>
        <taxon>Clostridia</taxon>
        <taxon>Eubacteriales</taxon>
        <taxon>Peptococcaceae</taxon>
        <taxon>Desulforamulus</taxon>
    </lineage>
</organism>
<name>F6DTX5_DESRL</name>
<reference evidence="5 6" key="2">
    <citation type="journal article" date="2012" name="Stand. Genomic Sci.">
        <title>Complete genome sequence of the sulfate-reducing firmicute Desulfotomaculum ruminis type strain (DL(T)).</title>
        <authorList>
            <person name="Spring S."/>
            <person name="Visser M."/>
            <person name="Lu M."/>
            <person name="Copeland A."/>
            <person name="Lapidus A."/>
            <person name="Lucas S."/>
            <person name="Cheng J.F."/>
            <person name="Han C."/>
            <person name="Tapia R."/>
            <person name="Goodwin L.A."/>
            <person name="Pitluck S."/>
            <person name="Ivanova N."/>
            <person name="Land M."/>
            <person name="Hauser L."/>
            <person name="Larimer F."/>
            <person name="Rohde M."/>
            <person name="Goker M."/>
            <person name="Detter J.C."/>
            <person name="Kyrpides N.C."/>
            <person name="Woyke T."/>
            <person name="Schaap P.J."/>
            <person name="Plugge C.M."/>
            <person name="Muyzer G."/>
            <person name="Kuever J."/>
            <person name="Pereira I.A."/>
            <person name="Parshina S.N."/>
            <person name="Bernier-Latmani R."/>
            <person name="Stams A.J."/>
            <person name="Klenk H.P."/>
        </authorList>
    </citation>
    <scope>NUCLEOTIDE SEQUENCE [LARGE SCALE GENOMIC DNA]</scope>
    <source>
        <strain evidence="6">ATCC 23193 / DSM 2154 / NCIB 8452 / DL</strain>
    </source>
</reference>
<evidence type="ECO:0000313" key="6">
    <source>
        <dbReference type="Proteomes" id="UP000009234"/>
    </source>
</evidence>
<keyword evidence="6" id="KW-1185">Reference proteome</keyword>
<sequence>MRQTNTLGEALETLKLIWRHREGFKFGGRQINQLKLFKWQVDLENKIPAAVLDTIDVLYPEGKPRPLLTKKNRIATGWHMIFTLQPGVTFSGILRQTEFFSDACRAHVSIELKGGFIHMTVHDAKVETYYPYLWDPTPYLEKMDLPIPIGYGPTGQLKVIDLADLPHMRVGGTTFTGKSNFLHNLFISLAKLPYVRLAVIDLALLEFSYSRGFAAFATETITALRLLTALEKEMHRRRQVLEAVGVEKIQEYHSLMGEESKYDLPYIILLIDEFAFMNPDSTPETGEKEIRRQCQSICANLAALARKVGIHLILAMQRPDMKILPGQLKANLPGALSFKTIDDVNSQIILDNNAAANLPDIKGRAIWQVGNRQQEVQVMHLPLKKARMILNQLRGVRDSGEWINYEAKRLPPSKSSRKASKTL</sequence>
<dbReference type="GO" id="GO:0003677">
    <property type="term" value="F:DNA binding"/>
    <property type="evidence" value="ECO:0007669"/>
    <property type="project" value="InterPro"/>
</dbReference>
<dbReference type="HOGENOM" id="CLU_705674_0_0_9"/>
<dbReference type="OrthoDB" id="9807790at2"/>
<dbReference type="AlphaFoldDB" id="F6DTX5"/>
<protein>
    <submittedName>
        <fullName evidence="5">Cell division protein FtsK/SpoIIIE</fullName>
    </submittedName>
</protein>
<dbReference type="STRING" id="696281.Desru_0709"/>
<feature type="domain" description="FtsK" evidence="4">
    <location>
        <begin position="154"/>
        <end position="347"/>
    </location>
</feature>
<keyword evidence="5" id="KW-0132">Cell division</keyword>
<evidence type="ECO:0000313" key="5">
    <source>
        <dbReference type="EMBL" id="AEG58993.1"/>
    </source>
</evidence>
<proteinExistence type="predicted"/>
<dbReference type="Gene3D" id="3.40.50.300">
    <property type="entry name" value="P-loop containing nucleotide triphosphate hydrolases"/>
    <property type="match status" value="1"/>
</dbReference>
<evidence type="ECO:0000256" key="2">
    <source>
        <dbReference type="ARBA" id="ARBA00022840"/>
    </source>
</evidence>
<keyword evidence="1 3" id="KW-0547">Nucleotide-binding</keyword>
<reference evidence="6" key="1">
    <citation type="submission" date="2011-05" db="EMBL/GenBank/DDBJ databases">
        <title>Complete sequence of Desulfotomaculum ruminis DSM 2154.</title>
        <authorList>
            <person name="Lucas S."/>
            <person name="Copeland A."/>
            <person name="Lapidus A."/>
            <person name="Cheng J.-F."/>
            <person name="Goodwin L."/>
            <person name="Pitluck S."/>
            <person name="Lu M."/>
            <person name="Detter J.C."/>
            <person name="Han C."/>
            <person name="Tapia R."/>
            <person name="Land M."/>
            <person name="Hauser L."/>
            <person name="Kyrpides N."/>
            <person name="Ivanova N."/>
            <person name="Mikhailova N."/>
            <person name="Pagani I."/>
            <person name="Stams A.J.M."/>
            <person name="Plugge C.M."/>
            <person name="Muyzer G."/>
            <person name="Kuever J."/>
            <person name="Parshina S.N."/>
            <person name="Ivanova A.E."/>
            <person name="Nazina T.N."/>
            <person name="Brambilla E."/>
            <person name="Spring S."/>
            <person name="Klenk H.-P."/>
            <person name="Woyke T."/>
        </authorList>
    </citation>
    <scope>NUCLEOTIDE SEQUENCE [LARGE SCALE GENOMIC DNA]</scope>
    <source>
        <strain evidence="6">ATCC 23193 / DSM 2154 / NCIB 8452 / DL</strain>
    </source>
</reference>
<evidence type="ECO:0000259" key="4">
    <source>
        <dbReference type="PROSITE" id="PS50901"/>
    </source>
</evidence>
<evidence type="ECO:0000256" key="3">
    <source>
        <dbReference type="PROSITE-ProRule" id="PRU00289"/>
    </source>
</evidence>
<feature type="binding site" evidence="3">
    <location>
        <begin position="172"/>
        <end position="179"/>
    </location>
    <ligand>
        <name>ATP</name>
        <dbReference type="ChEBI" id="CHEBI:30616"/>
    </ligand>
</feature>
<keyword evidence="2 3" id="KW-0067">ATP-binding</keyword>
<dbReference type="PANTHER" id="PTHR22683:SF1">
    <property type="entry name" value="TYPE VII SECRETION SYSTEM PROTEIN ESSC"/>
    <property type="match status" value="1"/>
</dbReference>
<dbReference type="Proteomes" id="UP000009234">
    <property type="component" value="Chromosome"/>
</dbReference>